<dbReference type="EMBL" id="AJJU01000003">
    <property type="protein sequence ID" value="EID75972.1"/>
    <property type="molecule type" value="Genomic_DNA"/>
</dbReference>
<gene>
    <name evidence="1" type="ORF">W5A_03479</name>
</gene>
<protein>
    <recommendedName>
        <fullName evidence="3">N-formylkynurenine (Aryl-) formamidase</fullName>
    </recommendedName>
</protein>
<reference evidence="1 2" key="1">
    <citation type="journal article" date="2012" name="J. Bacteriol.">
        <title>Genome Sequence of the Halotolerant Bacterium Imtechella halotolerans K1T.</title>
        <authorList>
            <person name="Kumar S."/>
            <person name="Vikram S."/>
            <person name="Subramanian S."/>
            <person name="Raghava G.P."/>
            <person name="Pinnaka A.K."/>
        </authorList>
    </citation>
    <scope>NUCLEOTIDE SEQUENCE [LARGE SCALE GENOMIC DNA]</scope>
    <source>
        <strain evidence="1 2">K1</strain>
    </source>
</reference>
<organism evidence="1 2">
    <name type="scientific">Imtechella halotolerans K1</name>
    <dbReference type="NCBI Taxonomy" id="946077"/>
    <lineage>
        <taxon>Bacteria</taxon>
        <taxon>Pseudomonadati</taxon>
        <taxon>Bacteroidota</taxon>
        <taxon>Flavobacteriia</taxon>
        <taxon>Flavobacteriales</taxon>
        <taxon>Flavobacteriaceae</taxon>
        <taxon>Imtechella</taxon>
    </lineage>
</organism>
<dbReference type="GO" id="GO:0004061">
    <property type="term" value="F:arylformamidase activity"/>
    <property type="evidence" value="ECO:0007669"/>
    <property type="project" value="InterPro"/>
</dbReference>
<dbReference type="InterPro" id="IPR037175">
    <property type="entry name" value="KFase_sf"/>
</dbReference>
<name>I0WHV6_9FLAO</name>
<dbReference type="InterPro" id="IPR007325">
    <property type="entry name" value="KFase/CYL"/>
</dbReference>
<sequence>MKAIIQHEGKTFSVNLNEAIDISIPMVGRSTNVNAWYATHPVIEPVVDEDFVISVTNGSSVNFNRIEFIPHAHGTHTECVGHITEDVFSINQHLKQFFFIAEVITVAPGRLEDDYVISRKQVEMLLKGKRPEALVIRTIPNTLEKCAMQYSHTNPPYLAGEAAKYLCDIGVKHLLIDLPSIDKEKDEGRLEAHNAFWNTQGKVRMEATITEFIFVPNSVTDGSYLLNLQIAPFENDASPSKPILYKIETTDKSSD</sequence>
<comment type="caution">
    <text evidence="1">The sequence shown here is derived from an EMBL/GenBank/DDBJ whole genome shotgun (WGS) entry which is preliminary data.</text>
</comment>
<dbReference type="OrthoDB" id="9814192at2"/>
<dbReference type="PATRIC" id="fig|946077.3.peg.706"/>
<dbReference type="Pfam" id="PF04199">
    <property type="entry name" value="Cyclase"/>
    <property type="match status" value="1"/>
</dbReference>
<dbReference type="AlphaFoldDB" id="I0WHV6"/>
<evidence type="ECO:0000313" key="1">
    <source>
        <dbReference type="EMBL" id="EID75972.1"/>
    </source>
</evidence>
<dbReference type="SUPFAM" id="SSF102198">
    <property type="entry name" value="Putative cyclase"/>
    <property type="match status" value="1"/>
</dbReference>
<accession>I0WHV6</accession>
<dbReference type="RefSeq" id="WP_008237469.1">
    <property type="nucleotide sequence ID" value="NZ_AJJU01000003.1"/>
</dbReference>
<dbReference type="Proteomes" id="UP000005938">
    <property type="component" value="Unassembled WGS sequence"/>
</dbReference>
<dbReference type="STRING" id="946077.W5A_03479"/>
<evidence type="ECO:0008006" key="3">
    <source>
        <dbReference type="Google" id="ProtNLM"/>
    </source>
</evidence>
<proteinExistence type="predicted"/>
<dbReference type="GO" id="GO:0019441">
    <property type="term" value="P:L-tryptophan catabolic process to kynurenine"/>
    <property type="evidence" value="ECO:0007669"/>
    <property type="project" value="InterPro"/>
</dbReference>
<keyword evidence="2" id="KW-1185">Reference proteome</keyword>
<dbReference type="Gene3D" id="3.50.30.50">
    <property type="entry name" value="Putative cyclase"/>
    <property type="match status" value="1"/>
</dbReference>
<evidence type="ECO:0000313" key="2">
    <source>
        <dbReference type="Proteomes" id="UP000005938"/>
    </source>
</evidence>
<dbReference type="eggNOG" id="COG1878">
    <property type="taxonomic scope" value="Bacteria"/>
</dbReference>